<keyword evidence="2" id="KW-0812">Transmembrane</keyword>
<reference evidence="4" key="1">
    <citation type="journal article" date="2019" name="Nat. Commun.">
        <title>The genome of broomcorn millet.</title>
        <authorList>
            <person name="Zou C."/>
            <person name="Miki D."/>
            <person name="Li D."/>
            <person name="Tang Q."/>
            <person name="Xiao L."/>
            <person name="Rajput S."/>
            <person name="Deng P."/>
            <person name="Jia W."/>
            <person name="Huang R."/>
            <person name="Zhang M."/>
            <person name="Sun Y."/>
            <person name="Hu J."/>
            <person name="Fu X."/>
            <person name="Schnable P.S."/>
            <person name="Li F."/>
            <person name="Zhang H."/>
            <person name="Feng B."/>
            <person name="Zhu X."/>
            <person name="Liu R."/>
            <person name="Schnable J.C."/>
            <person name="Zhu J.-K."/>
            <person name="Zhang H."/>
        </authorList>
    </citation>
    <scope>NUCLEOTIDE SEQUENCE [LARGE SCALE GENOMIC DNA]</scope>
</reference>
<accession>A0A3L6RPQ1</accession>
<feature type="region of interest" description="Disordered" evidence="1">
    <location>
        <begin position="1192"/>
        <end position="1215"/>
    </location>
</feature>
<gene>
    <name evidence="3" type="ORF">C2845_PM11G21010</name>
</gene>
<sequence>MGGDVGTPTPRGGLGLARSSSGVWWKLGDGDASEVERRLRGIAEEEAAVRARMERRHAVRRRIAVTSMSLEVVALVYGLWKATRRGFSSSKLKLKLLVPAVAIPAMATLVLSAFGRFRRSLDARDQQHLDRLRTERKAKIGSFRGSHHNLQKLVEHSQDFSDKEWWQATDGATMVRLTYGAGRWGRMLPRFQSQWRRPELLEEVAFTFNFNGGRPEPLGAPPWAPPALTAQRAKFGHQALCSIGARHDGASGYRRKLGGREGGDLRRAPYLPLRTGREIGRCVAVRRAGGEGGTDAERNIDWRFRTEDARKRMESRRDGTVAAPPPEESARMAANPDRSLGFLSALYSRLRAAASAWRRHLGQEATVVRRPGAPPPRRFGRNLAFVSFNLEKCDPMDDATNFSSDTDPAETCKLGKHHSSSVNLRDDGGRDVSWGHSKPIRSCNTHITNSSAFRQLINWSSEHLSDDPEDRNHLKGTTTEHHSNSGADGAACSTSQRSSLLPGCSIVHIVSNATVHADFSSSTICPKSNGCPAEEDAVQTAPTAPKSDLELRHEGVENESSKFNVEEDNWMPFISEKELLVSSYAEKNIEPNSGTSGFTLCSEETEKENVTGGFCFVKISPELSFLSPSELVVEGGKDTSEKKSLELDKKDGNNVAVNSEEVLLSMSVVNTAEPDYGTEGFSLHPQYSIMMEVPAVTNIFSVTPESSHLASLELPAENYGDSNDAQTCDVHLPEQKGQEDFLDPLVVDSFEDSFATSEFLSRSAGAEMTEVLGAVKEGLSEGASNHQNDVVAPSSDGGDAENVMSYSVSVELIPEPNILEALQNGQETSSDPMHHSSFRSGIFLSSNEISNDEAYSSNSNSYTLYANSMENEELLASKGGGSVSKDEMDFAFLDTSILLDEVKSGESWTDSAECSRCIPESNRTQSLHDDKQALPRTSERANFGLEESLISLDQEINLEIFSLYSRSSSCVSEVNMTEILRGGTFPAQENLNDFSFDERTSMMVPNVKHAENYTDNARTSELIPEINMIETPNVGKEATAPLEHEVSSNCDISFKAPDVGNGVEKFDNSLDLLSWSFGPLVDASESLQAAQGFSKLQSENDFAFGFQGPEKAMVSISQYEVDSLEKNVSDSICADEATMNGDIQGISKSPSQSQVELPGAYVTTDKVNHPEHSRSSSSVPDYNLIEVELAAGKERSFDPKDENPSNFQETSPSESLSYNLMCASHTSKKDSVTFSVKGFPDPSLEDVDSFDKISGDEQVNKSHKENALGCEQIVRTRAEDNSIESRDFTETSNCNCTQASESVNEGFFEQENQGPELVCSQVGMTFFIDEGEETEKYLGSSSTACALETLQELPVSAGNEEGTPLE</sequence>
<feature type="compositionally biased region" description="Basic and acidic residues" evidence="1">
    <location>
        <begin position="1192"/>
        <end position="1203"/>
    </location>
</feature>
<dbReference type="Proteomes" id="UP000275267">
    <property type="component" value="Unassembled WGS sequence"/>
</dbReference>
<evidence type="ECO:0000313" key="4">
    <source>
        <dbReference type="Proteomes" id="UP000275267"/>
    </source>
</evidence>
<dbReference type="PANTHER" id="PTHR22166:SF28">
    <property type="entry name" value="OS02G0830300 PROTEIN"/>
    <property type="match status" value="1"/>
</dbReference>
<feature type="transmembrane region" description="Helical" evidence="2">
    <location>
        <begin position="92"/>
        <end position="114"/>
    </location>
</feature>
<keyword evidence="2" id="KW-0472">Membrane</keyword>
<feature type="transmembrane region" description="Helical" evidence="2">
    <location>
        <begin position="62"/>
        <end position="80"/>
    </location>
</feature>
<name>A0A3L6RPQ1_PANMI</name>
<dbReference type="PANTHER" id="PTHR22166">
    <property type="entry name" value="ENDOPLASMIC RETICULUM JUNCTION FORMATION PROTEIN LUNAPARK"/>
    <property type="match status" value="1"/>
</dbReference>
<feature type="compositionally biased region" description="Polar residues" evidence="1">
    <location>
        <begin position="1204"/>
        <end position="1215"/>
    </location>
</feature>
<dbReference type="EMBL" id="PQIB02000007">
    <property type="protein sequence ID" value="RLN07791.1"/>
    <property type="molecule type" value="Genomic_DNA"/>
</dbReference>
<evidence type="ECO:0000256" key="2">
    <source>
        <dbReference type="SAM" id="Phobius"/>
    </source>
</evidence>
<feature type="compositionally biased region" description="Basic and acidic residues" evidence="1">
    <location>
        <begin position="464"/>
        <end position="483"/>
    </location>
</feature>
<dbReference type="InterPro" id="IPR040115">
    <property type="entry name" value="Lnp"/>
</dbReference>
<evidence type="ECO:0000313" key="3">
    <source>
        <dbReference type="EMBL" id="RLN07791.1"/>
    </source>
</evidence>
<feature type="region of interest" description="Disordered" evidence="1">
    <location>
        <begin position="464"/>
        <end position="492"/>
    </location>
</feature>
<dbReference type="GO" id="GO:0071782">
    <property type="term" value="C:endoplasmic reticulum tubular network"/>
    <property type="evidence" value="ECO:0007669"/>
    <property type="project" value="TreeGrafter"/>
</dbReference>
<comment type="caution">
    <text evidence="3">The sequence shown here is derived from an EMBL/GenBank/DDBJ whole genome shotgun (WGS) entry which is preliminary data.</text>
</comment>
<feature type="region of interest" description="Disordered" evidence="1">
    <location>
        <begin position="311"/>
        <end position="333"/>
    </location>
</feature>
<keyword evidence="4" id="KW-1185">Reference proteome</keyword>
<proteinExistence type="predicted"/>
<dbReference type="GO" id="GO:0071786">
    <property type="term" value="P:endoplasmic reticulum tubular network organization"/>
    <property type="evidence" value="ECO:0007669"/>
    <property type="project" value="InterPro"/>
</dbReference>
<organism evidence="3 4">
    <name type="scientific">Panicum miliaceum</name>
    <name type="common">Proso millet</name>
    <name type="synonym">Broomcorn millet</name>
    <dbReference type="NCBI Taxonomy" id="4540"/>
    <lineage>
        <taxon>Eukaryota</taxon>
        <taxon>Viridiplantae</taxon>
        <taxon>Streptophyta</taxon>
        <taxon>Embryophyta</taxon>
        <taxon>Tracheophyta</taxon>
        <taxon>Spermatophyta</taxon>
        <taxon>Magnoliopsida</taxon>
        <taxon>Liliopsida</taxon>
        <taxon>Poales</taxon>
        <taxon>Poaceae</taxon>
        <taxon>PACMAD clade</taxon>
        <taxon>Panicoideae</taxon>
        <taxon>Panicodae</taxon>
        <taxon>Paniceae</taxon>
        <taxon>Panicinae</taxon>
        <taxon>Panicum</taxon>
        <taxon>Panicum sect. Panicum</taxon>
    </lineage>
</organism>
<evidence type="ECO:0000256" key="1">
    <source>
        <dbReference type="SAM" id="MobiDB-lite"/>
    </source>
</evidence>
<dbReference type="OrthoDB" id="653521at2759"/>
<keyword evidence="2" id="KW-1133">Transmembrane helix</keyword>
<protein>
    <submittedName>
        <fullName evidence="3">Uncharacterized protein</fullName>
    </submittedName>
</protein>